<evidence type="ECO:0000256" key="1">
    <source>
        <dbReference type="SAM" id="MobiDB-lite"/>
    </source>
</evidence>
<feature type="compositionally biased region" description="Basic and acidic residues" evidence="1">
    <location>
        <begin position="561"/>
        <end position="570"/>
    </location>
</feature>
<feature type="region of interest" description="Disordered" evidence="1">
    <location>
        <begin position="561"/>
        <end position="596"/>
    </location>
</feature>
<dbReference type="InterPro" id="IPR003961">
    <property type="entry name" value="FN3_dom"/>
</dbReference>
<dbReference type="GO" id="GO:0005819">
    <property type="term" value="C:spindle"/>
    <property type="evidence" value="ECO:0007669"/>
    <property type="project" value="TreeGrafter"/>
</dbReference>
<dbReference type="SMART" id="SM00060">
    <property type="entry name" value="FN3"/>
    <property type="match status" value="1"/>
</dbReference>
<feature type="compositionally biased region" description="Polar residues" evidence="1">
    <location>
        <begin position="268"/>
        <end position="286"/>
    </location>
</feature>
<feature type="domain" description="Fibronectin type-III" evidence="3">
    <location>
        <begin position="434"/>
        <end position="529"/>
    </location>
</feature>
<dbReference type="SUPFAM" id="SSF49265">
    <property type="entry name" value="Fibronectin type III"/>
    <property type="match status" value="1"/>
</dbReference>
<dbReference type="Pfam" id="PF00041">
    <property type="entry name" value="fn3"/>
    <property type="match status" value="1"/>
</dbReference>
<dbReference type="KEGG" id="epa:110239954"/>
<dbReference type="Gene3D" id="3.10.20.90">
    <property type="entry name" value="Phosphatidylinositol 3-kinase Catalytic Subunit, Chain A, domain 1"/>
    <property type="match status" value="1"/>
</dbReference>
<dbReference type="InterPro" id="IPR013783">
    <property type="entry name" value="Ig-like_fold"/>
</dbReference>
<dbReference type="PANTHER" id="PTHR21437:SF1">
    <property type="entry name" value="WIDE AWAKE"/>
    <property type="match status" value="1"/>
</dbReference>
<feature type="region of interest" description="Disordered" evidence="1">
    <location>
        <begin position="166"/>
        <end position="297"/>
    </location>
</feature>
<feature type="region of interest" description="Disordered" evidence="1">
    <location>
        <begin position="1"/>
        <end position="45"/>
    </location>
</feature>
<feature type="domain" description="Ras-associating" evidence="2">
    <location>
        <begin position="1052"/>
        <end position="1153"/>
    </location>
</feature>
<accession>A0A913XAA1</accession>
<sequence>MAGKPHSTTDFLESVSEDSSTRELDEVFGSSKQASSDLCSKSRTVSEKDVILDIQKQKELEKPHPLRSPVRSRPPLLRAFTISSIPVEGNQSQVKNGRHMFKAPLKLKFSLSTKSAAWRLEDDHEAPVHSYLDEGPIGYTPGGLYFMNSIGSGTLTRKISTRLLNGSNTDAESSKHSSSSEGSDLSINSRKTSGIVKLARKLSQRRERKTQSTPERVQVRSQSLENIPSPTDESSVTGNNNMGSIKSPGLYRTMSLNHRPSPRPRLTSLENRFSGSNRENRFSGSNRDLKEKTRKRKENSIDSLIDSVVCQDIDDVRTILETEDLDVNKLNAEGFAPLDFAVLLGFYDIAKLLQAYGAQESPRLQSSFFEKHLKMLINEAEHKVEDLTLSVVHATNSNSSEIKETERQLKEWEWTRLTLRRMLIGLNNSDLPGQPVSVTLSVASEDSLLVRFTEPINNEAIFTKYKIQWSRNENFIPLEGEYVLTDVRNLEYTIPNLQKSVLYFVRVSCGNLKGFGTWLGSTPPSSMPSSWHEVDDSKPRFQGRLSVIDNLFSRVWMSHERHPTSSDSKRPRSGNYDSVNVNEGSMSPKSSRKESVKKSLSKYTNIFFQSTPKFIKNMKRGVYLAAIMYTSDDRVLVTFDDSIPTIEVDDNYPPTFLQDFCWLMKIACTWKDVKRIKQEVEKNPASTSVLFRCKLLNAVDAFQTALGKQNLGQLHYKAVKDRNGSTVIVTVNCLNHASAFRPRIMALKWTSLIKLQKKASFPINLPADLCYASDMLITSIKEKVEYFQQSRKSLERGMYIGYLKLRTFVDAIHVVVNETCPNVLPHVKIRDNPNVSREEWQWLQSMDTLGERTYEPTKTAHDFQLLVARAAEILMEEVGVSKEASKLHRIYDREVVELDENVSFLIVFPPPEDVCSAPGQVDTLTHRKKYISLPVQTFEMIHMCTYQSDFISHYSRLSSVLDMDSVLAQQSLREAFSSGEIEKAKQRQVQLMEFQRELDETWKGMRWILDALHYARDRQVRGGIPLVEVFKFSACHMRKTGSSGSNSSPKPKDGVVKVFSTRETGLPAGAEVTLHITPQTTANEVVAMVIQQLEKTCEQRRKICQNIRETEYKNYCLVAVVGSQEKCFSDDFKPLELQNPWKRGKLYVRLKTSAMAATNFGQFTSV</sequence>
<dbReference type="Gene3D" id="2.60.40.10">
    <property type="entry name" value="Immunoglobulins"/>
    <property type="match status" value="1"/>
</dbReference>
<protein>
    <recommendedName>
        <fullName evidence="6">Ankyrin repeat and fibronectin type-III domain-containing protein 1</fullName>
    </recommendedName>
</protein>
<dbReference type="InterPro" id="IPR039269">
    <property type="entry name" value="ANKFN1"/>
</dbReference>
<feature type="compositionally biased region" description="Basic residues" evidence="1">
    <location>
        <begin position="198"/>
        <end position="208"/>
    </location>
</feature>
<dbReference type="CDD" id="cd00063">
    <property type="entry name" value="FN3"/>
    <property type="match status" value="1"/>
</dbReference>
<dbReference type="AlphaFoldDB" id="A0A913XAA1"/>
<feature type="compositionally biased region" description="Polar residues" evidence="1">
    <location>
        <begin position="211"/>
        <end position="244"/>
    </location>
</feature>
<dbReference type="Pfam" id="PF00788">
    <property type="entry name" value="RA"/>
    <property type="match status" value="1"/>
</dbReference>
<dbReference type="InterPro" id="IPR036116">
    <property type="entry name" value="FN3_sf"/>
</dbReference>
<dbReference type="GeneID" id="110239954"/>
<dbReference type="CDD" id="cd17117">
    <property type="entry name" value="RA_ANKFN1_like"/>
    <property type="match status" value="1"/>
</dbReference>
<dbReference type="PROSITE" id="PS50200">
    <property type="entry name" value="RA"/>
    <property type="match status" value="1"/>
</dbReference>
<dbReference type="InterPro" id="IPR036770">
    <property type="entry name" value="Ankyrin_rpt-contain_sf"/>
</dbReference>
<dbReference type="EnsemblMetazoa" id="XM_021045718.2">
    <property type="protein sequence ID" value="XP_020901377.1"/>
    <property type="gene ID" value="LOC110239954"/>
</dbReference>
<organism evidence="4 5">
    <name type="scientific">Exaiptasia diaphana</name>
    <name type="common">Tropical sea anemone</name>
    <name type="synonym">Aiptasia pulchella</name>
    <dbReference type="NCBI Taxonomy" id="2652724"/>
    <lineage>
        <taxon>Eukaryota</taxon>
        <taxon>Metazoa</taxon>
        <taxon>Cnidaria</taxon>
        <taxon>Anthozoa</taxon>
        <taxon>Hexacorallia</taxon>
        <taxon>Actiniaria</taxon>
        <taxon>Aiptasiidae</taxon>
        <taxon>Exaiptasia</taxon>
    </lineage>
</organism>
<feature type="compositionally biased region" description="Low complexity" evidence="1">
    <location>
        <begin position="176"/>
        <end position="189"/>
    </location>
</feature>
<dbReference type="Proteomes" id="UP000887567">
    <property type="component" value="Unplaced"/>
</dbReference>
<feature type="compositionally biased region" description="Polar residues" evidence="1">
    <location>
        <begin position="30"/>
        <end position="43"/>
    </location>
</feature>
<dbReference type="GO" id="GO:0061172">
    <property type="term" value="P:regulation of establishment of bipolar cell polarity"/>
    <property type="evidence" value="ECO:0007669"/>
    <property type="project" value="TreeGrafter"/>
</dbReference>
<dbReference type="OrthoDB" id="2428204at2759"/>
<dbReference type="SUPFAM" id="SSF48403">
    <property type="entry name" value="Ankyrin repeat"/>
    <property type="match status" value="1"/>
</dbReference>
<proteinExistence type="predicted"/>
<dbReference type="GO" id="GO:0007165">
    <property type="term" value="P:signal transduction"/>
    <property type="evidence" value="ECO:0007669"/>
    <property type="project" value="InterPro"/>
</dbReference>
<dbReference type="Gene3D" id="1.25.40.20">
    <property type="entry name" value="Ankyrin repeat-containing domain"/>
    <property type="match status" value="1"/>
</dbReference>
<evidence type="ECO:0000259" key="3">
    <source>
        <dbReference type="PROSITE" id="PS50853"/>
    </source>
</evidence>
<dbReference type="OMA" id="CPPMFAS"/>
<feature type="compositionally biased region" description="Polar residues" evidence="1">
    <location>
        <begin position="1"/>
        <end position="11"/>
    </location>
</feature>
<dbReference type="PANTHER" id="PTHR21437">
    <property type="entry name" value="WIDE AWAKE"/>
    <property type="match status" value="1"/>
</dbReference>
<evidence type="ECO:0000313" key="5">
    <source>
        <dbReference type="Proteomes" id="UP000887567"/>
    </source>
</evidence>
<keyword evidence="5" id="KW-1185">Reference proteome</keyword>
<evidence type="ECO:0008006" key="6">
    <source>
        <dbReference type="Google" id="ProtNLM"/>
    </source>
</evidence>
<evidence type="ECO:0000313" key="4">
    <source>
        <dbReference type="EnsemblMetazoa" id="XP_020901377.1"/>
    </source>
</evidence>
<dbReference type="RefSeq" id="XP_020901377.1">
    <property type="nucleotide sequence ID" value="XM_021045718.2"/>
</dbReference>
<name>A0A913XAA1_EXADI</name>
<dbReference type="PROSITE" id="PS50853">
    <property type="entry name" value="FN3"/>
    <property type="match status" value="1"/>
</dbReference>
<dbReference type="GO" id="GO:0000132">
    <property type="term" value="P:establishment of mitotic spindle orientation"/>
    <property type="evidence" value="ECO:0007669"/>
    <property type="project" value="TreeGrafter"/>
</dbReference>
<dbReference type="InterPro" id="IPR000159">
    <property type="entry name" value="RA_dom"/>
</dbReference>
<feature type="compositionally biased region" description="Polar residues" evidence="1">
    <location>
        <begin position="575"/>
        <end position="589"/>
    </location>
</feature>
<dbReference type="SMART" id="SM00314">
    <property type="entry name" value="RA"/>
    <property type="match status" value="1"/>
</dbReference>
<reference evidence="4" key="1">
    <citation type="submission" date="2022-11" db="UniProtKB">
        <authorList>
            <consortium name="EnsemblMetazoa"/>
        </authorList>
    </citation>
    <scope>IDENTIFICATION</scope>
</reference>
<evidence type="ECO:0000259" key="2">
    <source>
        <dbReference type="PROSITE" id="PS50200"/>
    </source>
</evidence>